<dbReference type="Gene3D" id="3.40.190.150">
    <property type="entry name" value="Bordetella uptake gene, domain 1"/>
    <property type="match status" value="1"/>
</dbReference>
<protein>
    <submittedName>
        <fullName evidence="3">Tripartite tricarboxylate transporter substrate binding protein</fullName>
    </submittedName>
</protein>
<dbReference type="AlphaFoldDB" id="A0A857J4H2"/>
<dbReference type="PANTHER" id="PTHR42928">
    <property type="entry name" value="TRICARBOXYLATE-BINDING PROTEIN"/>
    <property type="match status" value="1"/>
</dbReference>
<evidence type="ECO:0000256" key="1">
    <source>
        <dbReference type="ARBA" id="ARBA00006987"/>
    </source>
</evidence>
<evidence type="ECO:0000256" key="2">
    <source>
        <dbReference type="SAM" id="SignalP"/>
    </source>
</evidence>
<keyword evidence="4" id="KW-1185">Reference proteome</keyword>
<dbReference type="PANTHER" id="PTHR42928:SF5">
    <property type="entry name" value="BLR1237 PROTEIN"/>
    <property type="match status" value="1"/>
</dbReference>
<dbReference type="Pfam" id="PF03401">
    <property type="entry name" value="TctC"/>
    <property type="match status" value="1"/>
</dbReference>
<organism evidence="3 4">
    <name type="scientific">Xylophilus rhododendri</name>
    <dbReference type="NCBI Taxonomy" id="2697032"/>
    <lineage>
        <taxon>Bacteria</taxon>
        <taxon>Pseudomonadati</taxon>
        <taxon>Pseudomonadota</taxon>
        <taxon>Betaproteobacteria</taxon>
        <taxon>Burkholderiales</taxon>
        <taxon>Xylophilus</taxon>
    </lineage>
</organism>
<dbReference type="RefSeq" id="WP_160552430.1">
    <property type="nucleotide sequence ID" value="NZ_CP047650.1"/>
</dbReference>
<dbReference type="EMBL" id="CP047650">
    <property type="protein sequence ID" value="QHI98854.1"/>
    <property type="molecule type" value="Genomic_DNA"/>
</dbReference>
<sequence length="325" mass="33391">MNAFSGLSRRALLGAAAALPLAGWAQGPGYPNKPVSILVPYAPGGTTDFVARVAATYMAAVTKGTFLVDNRPGASGTIAMAYVAKAAPDGYTLYMTEMTSTAVGALFPKLSFDPDKSFVPIAILAETPYVLVVNEKVPAATLQEFMAYARANPGKLSYGSGGVGSGPHLAGELFKSLAKLDIRHVPYKGSGPALQDLLGGQIEMLITAAPTVASLAGKVKPLAVARASRLAILPALPTSAEGGLPDFVVSNWFGLSAPHGTPEAVIKTLSAAAAEAFQNPEALQKLGKGGADPLVMGADQARAKVESETAKWSALIRTAGIKNDN</sequence>
<dbReference type="PIRSF" id="PIRSF017082">
    <property type="entry name" value="YflP"/>
    <property type="match status" value="1"/>
</dbReference>
<proteinExistence type="inferred from homology"/>
<dbReference type="InterPro" id="IPR005064">
    <property type="entry name" value="BUG"/>
</dbReference>
<accession>A0A857J4H2</accession>
<dbReference type="CDD" id="cd13578">
    <property type="entry name" value="PBP2_Bug27"/>
    <property type="match status" value="1"/>
</dbReference>
<name>A0A857J4H2_9BURK</name>
<dbReference type="KEGG" id="xyk:GT347_13155"/>
<feature type="chain" id="PRO_5032448237" evidence="2">
    <location>
        <begin position="26"/>
        <end position="325"/>
    </location>
</feature>
<dbReference type="InterPro" id="IPR042100">
    <property type="entry name" value="Bug_dom1"/>
</dbReference>
<gene>
    <name evidence="3" type="ORF">GT347_13155</name>
</gene>
<feature type="signal peptide" evidence="2">
    <location>
        <begin position="1"/>
        <end position="25"/>
    </location>
</feature>
<keyword evidence="2" id="KW-0732">Signal</keyword>
<comment type="similarity">
    <text evidence="1">Belongs to the UPF0065 (bug) family.</text>
</comment>
<dbReference type="Gene3D" id="3.40.190.10">
    <property type="entry name" value="Periplasmic binding protein-like II"/>
    <property type="match status" value="1"/>
</dbReference>
<evidence type="ECO:0000313" key="4">
    <source>
        <dbReference type="Proteomes" id="UP000464787"/>
    </source>
</evidence>
<evidence type="ECO:0000313" key="3">
    <source>
        <dbReference type="EMBL" id="QHI98854.1"/>
    </source>
</evidence>
<dbReference type="SUPFAM" id="SSF53850">
    <property type="entry name" value="Periplasmic binding protein-like II"/>
    <property type="match status" value="1"/>
</dbReference>
<dbReference type="Proteomes" id="UP000464787">
    <property type="component" value="Chromosome"/>
</dbReference>
<reference evidence="3 4" key="1">
    <citation type="submission" date="2020-01" db="EMBL/GenBank/DDBJ databases">
        <title>Genome sequencing of strain KACC 21265.</title>
        <authorList>
            <person name="Heo J."/>
            <person name="Kim S.-J."/>
            <person name="Kim J.-S."/>
            <person name="Hong S.-B."/>
            <person name="Kwon S.-W."/>
        </authorList>
    </citation>
    <scope>NUCLEOTIDE SEQUENCE [LARGE SCALE GENOMIC DNA]</scope>
    <source>
        <strain evidence="3 4">KACC 21265</strain>
    </source>
</reference>